<proteinExistence type="inferred from homology"/>
<dbReference type="EMBL" id="CAEZSC010000037">
    <property type="protein sequence ID" value="CAB4535329.1"/>
    <property type="molecule type" value="Genomic_DNA"/>
</dbReference>
<dbReference type="EMBL" id="CAFBPI010000028">
    <property type="protein sequence ID" value="CAB5013450.1"/>
    <property type="molecule type" value="Genomic_DNA"/>
</dbReference>
<accession>A0A6J6R4E2</accession>
<dbReference type="GO" id="GO:0009294">
    <property type="term" value="P:DNA-mediated transformation"/>
    <property type="evidence" value="ECO:0007669"/>
    <property type="project" value="InterPro"/>
</dbReference>
<dbReference type="NCBIfam" id="TIGR00732">
    <property type="entry name" value="dprA"/>
    <property type="match status" value="1"/>
</dbReference>
<protein>
    <submittedName>
        <fullName evidence="4">Unannotated protein</fullName>
    </submittedName>
</protein>
<reference evidence="4" key="1">
    <citation type="submission" date="2020-05" db="EMBL/GenBank/DDBJ databases">
        <authorList>
            <person name="Chiriac C."/>
            <person name="Salcher M."/>
            <person name="Ghai R."/>
            <person name="Kavagutti S V."/>
        </authorList>
    </citation>
    <scope>NUCLEOTIDE SEQUENCE</scope>
</reference>
<dbReference type="EMBL" id="CAEZYL010000006">
    <property type="protein sequence ID" value="CAB4716348.1"/>
    <property type="molecule type" value="Genomic_DNA"/>
</dbReference>
<evidence type="ECO:0000259" key="2">
    <source>
        <dbReference type="Pfam" id="PF02481"/>
    </source>
</evidence>
<dbReference type="AlphaFoldDB" id="A0A6J6R4E2"/>
<evidence type="ECO:0000313" key="4">
    <source>
        <dbReference type="EMBL" id="CAB4716348.1"/>
    </source>
</evidence>
<dbReference type="PANTHER" id="PTHR43022:SF1">
    <property type="entry name" value="PROTEIN SMF"/>
    <property type="match status" value="1"/>
</dbReference>
<feature type="domain" description="Smf/DprA SLOG" evidence="2">
    <location>
        <begin position="57"/>
        <end position="267"/>
    </location>
</feature>
<evidence type="ECO:0000313" key="5">
    <source>
        <dbReference type="EMBL" id="CAB5013450.1"/>
    </source>
</evidence>
<dbReference type="SUPFAM" id="SSF102405">
    <property type="entry name" value="MCP/YpsA-like"/>
    <property type="match status" value="1"/>
</dbReference>
<dbReference type="Gene3D" id="3.40.50.450">
    <property type="match status" value="1"/>
</dbReference>
<dbReference type="PANTHER" id="PTHR43022">
    <property type="entry name" value="PROTEIN SMF"/>
    <property type="match status" value="1"/>
</dbReference>
<evidence type="ECO:0000256" key="1">
    <source>
        <dbReference type="ARBA" id="ARBA00006525"/>
    </source>
</evidence>
<name>A0A6J6R4E2_9ZZZZ</name>
<gene>
    <name evidence="3" type="ORF">UFOPK1380_00720</name>
    <name evidence="4" type="ORF">UFOPK2689_00237</name>
    <name evidence="5" type="ORF">UFOPK4095_00596</name>
</gene>
<organism evidence="4">
    <name type="scientific">freshwater metagenome</name>
    <dbReference type="NCBI Taxonomy" id="449393"/>
    <lineage>
        <taxon>unclassified sequences</taxon>
        <taxon>metagenomes</taxon>
        <taxon>ecological metagenomes</taxon>
    </lineage>
</organism>
<dbReference type="InterPro" id="IPR003488">
    <property type="entry name" value="DprA"/>
</dbReference>
<dbReference type="InterPro" id="IPR057666">
    <property type="entry name" value="DrpA_SLOG"/>
</dbReference>
<evidence type="ECO:0000313" key="3">
    <source>
        <dbReference type="EMBL" id="CAB4535329.1"/>
    </source>
</evidence>
<dbReference type="Pfam" id="PF02481">
    <property type="entry name" value="DNA_processg_A"/>
    <property type="match status" value="1"/>
</dbReference>
<sequence>MFWSDEIAAYGPESVHEKLIGGGYAEDKHSAGKIADRARGQDGQAVLEEIAKSGSFFLTPEDEDWPAQLDDLKATPIALILKGERELLFDIAHSISIVGTRNPTPYGSRVAADFAASACDRNFAVISGGAYGIDACAHRGALAAEGMTVAVLAGGISRNYPAGHEKLFVEIAETGLLISEVMPQVSALPARFLIRNRLIAALSRGTIVVEAAFRSGSIRTAREASEIFRPVMAVPGPINSPTSEGSHRLITDRCAELVSSIGDVMELVMPLGNG</sequence>
<comment type="similarity">
    <text evidence="1">Belongs to the DprA/Smf family.</text>
</comment>